<reference evidence="3 4" key="1">
    <citation type="submission" date="2024-08" db="EMBL/GenBank/DDBJ databases">
        <title>Draft Genome Sequence of Legionella lytica strain DSB2004, Isolated From a Fire Sprinkler System.</title>
        <authorList>
            <person name="Everhart A.D."/>
            <person name="Kidane D.T."/>
            <person name="Farone A.L."/>
            <person name="Farone M.B."/>
        </authorList>
    </citation>
    <scope>NUCLEOTIDE SEQUENCE [LARGE SCALE GENOMIC DNA]</scope>
    <source>
        <strain evidence="3 4">DSB2004</strain>
    </source>
</reference>
<keyword evidence="4" id="KW-1185">Reference proteome</keyword>
<dbReference type="PANTHER" id="PTHR31061">
    <property type="entry name" value="LD22376P"/>
    <property type="match status" value="1"/>
</dbReference>
<evidence type="ECO:0000313" key="4">
    <source>
        <dbReference type="Proteomes" id="UP001615550"/>
    </source>
</evidence>
<dbReference type="Proteomes" id="UP001615550">
    <property type="component" value="Unassembled WGS sequence"/>
</dbReference>
<dbReference type="EMBL" id="JBGORX010000001">
    <property type="protein sequence ID" value="MFJ1267722.1"/>
    <property type="molecule type" value="Genomic_DNA"/>
</dbReference>
<sequence>MSGNSERILSLDVFRGLTMALMVLVNSQGTNEAYPLLDHATWNGCTFADLVFPAFLFIVGVTTVISLKRQTVTNPQVSSDIYKNIFKRTALLFLFGLFLNAFPLHFDFATIRIYGILQRIAICYFVCSLLYLNTSVRIQAALFIAILLGYWYLMVFVPVPGGIGNPLSMTNNWVLYIDQQLLSPPHFYRNFDPEGLLSTIPAVATTLMGVLTGSLLLTPLSKQKKCFFMVLAGLLFLLLGWLWSYSFPINKNLWSSSFVLWVGGISLWGFALCFYVIDILGYSKWALPFKIFGMNALLIFLFHVLLLKLQAVFTVTMPNGASDNLRVAISEYLFGSFSQENAGLFYSFVFLFLNFLFAAFLYRRKMFFKL</sequence>
<proteinExistence type="predicted"/>
<feature type="transmembrane region" description="Helical" evidence="1">
    <location>
        <begin position="292"/>
        <end position="313"/>
    </location>
</feature>
<evidence type="ECO:0000259" key="2">
    <source>
        <dbReference type="Pfam" id="PF07786"/>
    </source>
</evidence>
<name>A0ABW8D688_9GAMM</name>
<feature type="transmembrane region" description="Helical" evidence="1">
    <location>
        <begin position="258"/>
        <end position="280"/>
    </location>
</feature>
<dbReference type="GO" id="GO:0016746">
    <property type="term" value="F:acyltransferase activity"/>
    <property type="evidence" value="ECO:0007669"/>
    <property type="project" value="UniProtKB-KW"/>
</dbReference>
<protein>
    <submittedName>
        <fullName evidence="3">Acyltransferase family protein</fullName>
    </submittedName>
</protein>
<organism evidence="3 4">
    <name type="scientific">Legionella lytica</name>
    <dbReference type="NCBI Taxonomy" id="96232"/>
    <lineage>
        <taxon>Bacteria</taxon>
        <taxon>Pseudomonadati</taxon>
        <taxon>Pseudomonadota</taxon>
        <taxon>Gammaproteobacteria</taxon>
        <taxon>Legionellales</taxon>
        <taxon>Legionellaceae</taxon>
        <taxon>Legionella</taxon>
    </lineage>
</organism>
<gene>
    <name evidence="3" type="ORF">ACD661_04005</name>
</gene>
<keyword evidence="1" id="KW-1133">Transmembrane helix</keyword>
<feature type="transmembrane region" description="Helical" evidence="1">
    <location>
        <begin position="88"/>
        <end position="106"/>
    </location>
</feature>
<keyword evidence="3" id="KW-0808">Transferase</keyword>
<keyword evidence="3" id="KW-0012">Acyltransferase</keyword>
<dbReference type="RefSeq" id="WP_400186491.1">
    <property type="nucleotide sequence ID" value="NZ_JBGORX010000001.1"/>
</dbReference>
<dbReference type="InterPro" id="IPR012429">
    <property type="entry name" value="HGSNAT_cat"/>
</dbReference>
<dbReference type="Pfam" id="PF07786">
    <property type="entry name" value="HGSNAT_cat"/>
    <property type="match status" value="1"/>
</dbReference>
<feature type="transmembrane region" description="Helical" evidence="1">
    <location>
        <begin position="140"/>
        <end position="159"/>
    </location>
</feature>
<feature type="transmembrane region" description="Helical" evidence="1">
    <location>
        <begin position="12"/>
        <end position="30"/>
    </location>
</feature>
<dbReference type="PANTHER" id="PTHR31061:SF24">
    <property type="entry name" value="LD22376P"/>
    <property type="match status" value="1"/>
</dbReference>
<keyword evidence="1" id="KW-0812">Transmembrane</keyword>
<feature type="domain" description="Heparan-alpha-glucosaminide N-acetyltransferase catalytic" evidence="2">
    <location>
        <begin position="7"/>
        <end position="222"/>
    </location>
</feature>
<feature type="transmembrane region" description="Helical" evidence="1">
    <location>
        <begin position="196"/>
        <end position="217"/>
    </location>
</feature>
<feature type="transmembrane region" description="Helical" evidence="1">
    <location>
        <begin position="226"/>
        <end position="246"/>
    </location>
</feature>
<feature type="transmembrane region" description="Helical" evidence="1">
    <location>
        <begin position="343"/>
        <end position="362"/>
    </location>
</feature>
<evidence type="ECO:0000313" key="3">
    <source>
        <dbReference type="EMBL" id="MFJ1267722.1"/>
    </source>
</evidence>
<accession>A0ABW8D688</accession>
<feature type="transmembrane region" description="Helical" evidence="1">
    <location>
        <begin position="50"/>
        <end position="67"/>
    </location>
</feature>
<keyword evidence="1" id="KW-0472">Membrane</keyword>
<feature type="transmembrane region" description="Helical" evidence="1">
    <location>
        <begin position="112"/>
        <end position="133"/>
    </location>
</feature>
<comment type="caution">
    <text evidence="3">The sequence shown here is derived from an EMBL/GenBank/DDBJ whole genome shotgun (WGS) entry which is preliminary data.</text>
</comment>
<evidence type="ECO:0000256" key="1">
    <source>
        <dbReference type="SAM" id="Phobius"/>
    </source>
</evidence>